<evidence type="ECO:0000256" key="1">
    <source>
        <dbReference type="SAM" id="MobiDB-lite"/>
    </source>
</evidence>
<dbReference type="EMBL" id="SNZV01000008">
    <property type="protein sequence ID" value="TDS11035.1"/>
    <property type="molecule type" value="Genomic_DNA"/>
</dbReference>
<name>A0A4R7CUA3_9SPHI</name>
<proteinExistence type="predicted"/>
<evidence type="ECO:0000313" key="2">
    <source>
        <dbReference type="EMBL" id="TDS11035.1"/>
    </source>
</evidence>
<protein>
    <submittedName>
        <fullName evidence="2">Uncharacterized protein</fullName>
    </submittedName>
</protein>
<feature type="region of interest" description="Disordered" evidence="1">
    <location>
        <begin position="74"/>
        <end position="93"/>
    </location>
</feature>
<organism evidence="2 3">
    <name type="scientific">Sphingobacterium paludis</name>
    <dbReference type="NCBI Taxonomy" id="1476465"/>
    <lineage>
        <taxon>Bacteria</taxon>
        <taxon>Pseudomonadati</taxon>
        <taxon>Bacteroidota</taxon>
        <taxon>Sphingobacteriia</taxon>
        <taxon>Sphingobacteriales</taxon>
        <taxon>Sphingobacteriaceae</taxon>
        <taxon>Sphingobacterium</taxon>
    </lineage>
</organism>
<dbReference type="AlphaFoldDB" id="A0A4R7CUA3"/>
<dbReference type="Proteomes" id="UP000294752">
    <property type="component" value="Unassembled WGS sequence"/>
</dbReference>
<accession>A0A4R7CUA3</accession>
<reference evidence="2 3" key="1">
    <citation type="submission" date="2019-03" db="EMBL/GenBank/DDBJ databases">
        <title>Genomic Encyclopedia of Type Strains, Phase III (KMG-III): the genomes of soil and plant-associated and newly described type strains.</title>
        <authorList>
            <person name="Whitman W."/>
        </authorList>
    </citation>
    <scope>NUCLEOTIDE SEQUENCE [LARGE SCALE GENOMIC DNA]</scope>
    <source>
        <strain evidence="2 3">CGMCC 1.12801</strain>
    </source>
</reference>
<comment type="caution">
    <text evidence="2">The sequence shown here is derived from an EMBL/GenBank/DDBJ whole genome shotgun (WGS) entry which is preliminary data.</text>
</comment>
<dbReference type="OrthoDB" id="675330at2"/>
<keyword evidence="3" id="KW-1185">Reference proteome</keyword>
<gene>
    <name evidence="2" type="ORF">B0I21_10893</name>
</gene>
<dbReference type="RefSeq" id="WP_133641471.1">
    <property type="nucleotide sequence ID" value="NZ_SNZV01000008.1"/>
</dbReference>
<feature type="compositionally biased region" description="Low complexity" evidence="1">
    <location>
        <begin position="76"/>
        <end position="87"/>
    </location>
</feature>
<sequence length="146" mass="17116">MLGFRHLLFTLSILIFGVLCTNAQPRDSKRFEAIENEKIAYITKELNLSQAEAQRFFPIYNQYNKEMWTLKSEKTSVSSSAPRGASSLNGSGKRDVLSYDAKELEVKREYRKRFSEVIGSSRALEFFEIEQNFRELLYKELQRRNK</sequence>
<evidence type="ECO:0000313" key="3">
    <source>
        <dbReference type="Proteomes" id="UP000294752"/>
    </source>
</evidence>